<dbReference type="HOGENOM" id="CLU_1543741_0_0_1"/>
<dbReference type="Proteomes" id="UP000017559">
    <property type="component" value="Unassembled WGS sequence"/>
</dbReference>
<comment type="caution">
    <text evidence="2">The sequence shown here is derived from an EMBL/GenBank/DDBJ whole genome shotgun (WGS) entry which is preliminary data.</text>
</comment>
<dbReference type="AlphaFoldDB" id="V2WNB9"/>
<evidence type="ECO:0000256" key="1">
    <source>
        <dbReference type="SAM" id="Phobius"/>
    </source>
</evidence>
<sequence length="174" mass="18980">MKTPVISLDEYCGSFSSTLKHIFPSLSQTTSIVLSLPSLNFIFGSILYSLIYLSLILSSFQPLDASAHFSSKENILAEYDPDHNIPDIDNDIDISNHEELDSSNKDASGDNNMVKVKSIKQPAHIIKPPACATPIIEVLAHSSTSGKTKQKPWLAASSPTQITIKAELSLSKHK</sequence>
<reference evidence="2 3" key="1">
    <citation type="journal article" date="2014" name="BMC Genomics">
        <title>Genome and secretome analysis of the hemibiotrophic fungal pathogen, Moniliophthora roreri, which causes frosty pod rot disease of cacao: mechanisms of the biotrophic and necrotrophic phases.</title>
        <authorList>
            <person name="Meinhardt L.W."/>
            <person name="Costa G.G.L."/>
            <person name="Thomazella D.P.T."/>
            <person name="Teixeira P.J.P.L."/>
            <person name="Carazzolle M.F."/>
            <person name="Schuster S.C."/>
            <person name="Carlson J.E."/>
            <person name="Guiltinan M.J."/>
            <person name="Mieczkowski P."/>
            <person name="Farmer A."/>
            <person name="Ramaraj T."/>
            <person name="Crozier J."/>
            <person name="Davis R.E."/>
            <person name="Shao J."/>
            <person name="Melnick R.L."/>
            <person name="Pereira G.A.G."/>
            <person name="Bailey B.A."/>
        </authorList>
    </citation>
    <scope>NUCLEOTIDE SEQUENCE [LARGE SCALE GENOMIC DNA]</scope>
    <source>
        <strain evidence="2 3">MCA 2997</strain>
    </source>
</reference>
<protein>
    <submittedName>
        <fullName evidence="2">Uncharacterized protein</fullName>
    </submittedName>
</protein>
<feature type="non-terminal residue" evidence="2">
    <location>
        <position position="174"/>
    </location>
</feature>
<dbReference type="EMBL" id="AWSO01002308">
    <property type="protein sequence ID" value="ESK81685.1"/>
    <property type="molecule type" value="Genomic_DNA"/>
</dbReference>
<keyword evidence="1" id="KW-0812">Transmembrane</keyword>
<evidence type="ECO:0000313" key="3">
    <source>
        <dbReference type="Proteomes" id="UP000017559"/>
    </source>
</evidence>
<name>V2WNB9_MONRO</name>
<organism evidence="2 3">
    <name type="scientific">Moniliophthora roreri (strain MCA 2997)</name>
    <name type="common">Cocoa frosty pod rot fungus</name>
    <name type="synonym">Crinipellis roreri</name>
    <dbReference type="NCBI Taxonomy" id="1381753"/>
    <lineage>
        <taxon>Eukaryota</taxon>
        <taxon>Fungi</taxon>
        <taxon>Dikarya</taxon>
        <taxon>Basidiomycota</taxon>
        <taxon>Agaricomycotina</taxon>
        <taxon>Agaricomycetes</taxon>
        <taxon>Agaricomycetidae</taxon>
        <taxon>Agaricales</taxon>
        <taxon>Marasmiineae</taxon>
        <taxon>Marasmiaceae</taxon>
        <taxon>Moniliophthora</taxon>
    </lineage>
</organism>
<keyword evidence="3" id="KW-1185">Reference proteome</keyword>
<evidence type="ECO:0000313" key="2">
    <source>
        <dbReference type="EMBL" id="ESK81685.1"/>
    </source>
</evidence>
<proteinExistence type="predicted"/>
<gene>
    <name evidence="2" type="ORF">Moror_15855</name>
</gene>
<keyword evidence="1" id="KW-0472">Membrane</keyword>
<keyword evidence="1" id="KW-1133">Transmembrane helix</keyword>
<feature type="transmembrane region" description="Helical" evidence="1">
    <location>
        <begin position="41"/>
        <end position="60"/>
    </location>
</feature>
<dbReference type="KEGG" id="mrr:Moror_15855"/>
<accession>V2WNB9</accession>